<organism evidence="3 4">
    <name type="scientific">Rathayibacter tritici</name>
    <dbReference type="NCBI Taxonomy" id="33888"/>
    <lineage>
        <taxon>Bacteria</taxon>
        <taxon>Bacillati</taxon>
        <taxon>Actinomycetota</taxon>
        <taxon>Actinomycetes</taxon>
        <taxon>Micrococcales</taxon>
        <taxon>Microbacteriaceae</taxon>
        <taxon>Rathayibacter</taxon>
    </lineage>
</organism>
<dbReference type="PATRIC" id="fig|33888.3.peg.2110"/>
<dbReference type="Proteomes" id="UP000077071">
    <property type="component" value="Chromosome"/>
</dbReference>
<dbReference type="STRING" id="33888.A6122_1903"/>
<dbReference type="Pfam" id="PF13559">
    <property type="entry name" value="DUF4129"/>
    <property type="match status" value="1"/>
</dbReference>
<dbReference type="InterPro" id="IPR025403">
    <property type="entry name" value="TgpA-like_C"/>
</dbReference>
<dbReference type="EMBL" id="CP015515">
    <property type="protein sequence ID" value="AND17031.1"/>
    <property type="molecule type" value="Genomic_DNA"/>
</dbReference>
<sequence>MTLAAVPLDPDANEARRLLLEELADPRYRAAEPTLFDRVVQAIRDWFTSLTLPGDGPPVPVAAVIGVLVLVALVVAALLIAGRPRVARRSAVTGAVLADDDTRSAAALRSLAEAAAARGDWDEALVERFRALVRSLDERTVLRVSPGTTALGLSSRASAAFPSSTAALRRAADDFDRVRYLGHPCGSAEYERIAALDRELAAASPILDALGATR</sequence>
<evidence type="ECO:0000313" key="3">
    <source>
        <dbReference type="EMBL" id="AND17031.1"/>
    </source>
</evidence>
<dbReference type="RefSeq" id="WP_068254381.1">
    <property type="nucleotide sequence ID" value="NZ_CP015515.1"/>
</dbReference>
<keyword evidence="1" id="KW-0812">Transmembrane</keyword>
<dbReference type="OrthoDB" id="3389322at2"/>
<feature type="transmembrane region" description="Helical" evidence="1">
    <location>
        <begin position="59"/>
        <end position="81"/>
    </location>
</feature>
<name>A0A169C1Y3_9MICO</name>
<protein>
    <recommendedName>
        <fullName evidence="2">Protein-glutamine gamma-glutamyltransferase-like C-terminal domain-containing protein</fullName>
    </recommendedName>
</protein>
<evidence type="ECO:0000256" key="1">
    <source>
        <dbReference type="SAM" id="Phobius"/>
    </source>
</evidence>
<reference evidence="3 4" key="1">
    <citation type="submission" date="2016-05" db="EMBL/GenBank/DDBJ databases">
        <title>Complete genome sequence of Rathayibacter tritici NCPPB 1953.</title>
        <authorList>
            <person name="Park J."/>
            <person name="Lee H.-H."/>
            <person name="Lee S.-W."/>
            <person name="Seo Y.-S."/>
        </authorList>
    </citation>
    <scope>NUCLEOTIDE SEQUENCE [LARGE SCALE GENOMIC DNA]</scope>
    <source>
        <strain evidence="3 4">NCPPB 1953</strain>
    </source>
</reference>
<keyword evidence="1" id="KW-0472">Membrane</keyword>
<evidence type="ECO:0000259" key="2">
    <source>
        <dbReference type="Pfam" id="PF13559"/>
    </source>
</evidence>
<evidence type="ECO:0000313" key="4">
    <source>
        <dbReference type="Proteomes" id="UP000077071"/>
    </source>
</evidence>
<proteinExistence type="predicted"/>
<keyword evidence="4" id="KW-1185">Reference proteome</keyword>
<dbReference type="AlphaFoldDB" id="A0A169C1Y3"/>
<gene>
    <name evidence="3" type="ORF">A6122_1903</name>
</gene>
<keyword evidence="1" id="KW-1133">Transmembrane helix</keyword>
<feature type="domain" description="Protein-glutamine gamma-glutamyltransferase-like C-terminal" evidence="2">
    <location>
        <begin position="128"/>
        <end position="198"/>
    </location>
</feature>
<accession>A0A169C1Y3</accession>
<dbReference type="KEGG" id="rtn:A6122_1903"/>